<evidence type="ECO:0000313" key="2">
    <source>
        <dbReference type="Proteomes" id="UP000236724"/>
    </source>
</evidence>
<dbReference type="EMBL" id="FMSV02000515">
    <property type="protein sequence ID" value="SEH07105.1"/>
    <property type="molecule type" value="Genomic_DNA"/>
</dbReference>
<sequence length="312" mass="35457">MFCSLLLWLNGSLAVAQETVLILRAEGENFERTLQGLRDDLGEELNFIDTVVSRQTTAETIAAHISTNHPEAIVLLGNRALGLYKTYQQARPEQHFPPTLVLSALYIDRFLSKVMNITGIRYEIPAVTSLVQLRSLTGQPTQRIGVLYREWMAALYQNNHKLATEEGFQLIGVQLPNQVTFQQLNYHLRRLLKNDIDALWVVNDNTLLSQRFLQNAWLPALKRFNKPVIVGFDKLSRSEIGFGTYSVSPDHYDLGLQGADMLMDIKAAGWQIKNKLIAEPLSTHKCLNLNLTQQKEIPILLEHLDKLDRVID</sequence>
<name>A0A1H6FDK0_9GAMM</name>
<accession>A0A1H6FDK0</accession>
<dbReference type="AlphaFoldDB" id="A0A1H6FDK0"/>
<protein>
    <recommendedName>
        <fullName evidence="3">ABC transporter substrate binding protein</fullName>
    </recommendedName>
</protein>
<keyword evidence="2" id="KW-1185">Reference proteome</keyword>
<evidence type="ECO:0000313" key="1">
    <source>
        <dbReference type="EMBL" id="SEH07105.1"/>
    </source>
</evidence>
<reference evidence="1 2" key="1">
    <citation type="submission" date="2016-10" db="EMBL/GenBank/DDBJ databases">
        <authorList>
            <person name="de Groot N.N."/>
        </authorList>
    </citation>
    <scope>NUCLEOTIDE SEQUENCE [LARGE SCALE GENOMIC DNA]</scope>
    <source>
        <strain evidence="1">MBHS1</strain>
    </source>
</reference>
<dbReference type="Proteomes" id="UP000236724">
    <property type="component" value="Unassembled WGS sequence"/>
</dbReference>
<gene>
    <name evidence="1" type="ORF">MBHS_02974</name>
</gene>
<proteinExistence type="predicted"/>
<evidence type="ECO:0008006" key="3">
    <source>
        <dbReference type="Google" id="ProtNLM"/>
    </source>
</evidence>
<dbReference type="Gene3D" id="3.40.50.2300">
    <property type="match status" value="1"/>
</dbReference>
<organism evidence="1 2">
    <name type="scientific">Candidatus Venteria ishoeyi</name>
    <dbReference type="NCBI Taxonomy" id="1899563"/>
    <lineage>
        <taxon>Bacteria</taxon>
        <taxon>Pseudomonadati</taxon>
        <taxon>Pseudomonadota</taxon>
        <taxon>Gammaproteobacteria</taxon>
        <taxon>Thiotrichales</taxon>
        <taxon>Thiotrichaceae</taxon>
        <taxon>Venteria</taxon>
    </lineage>
</organism>